<evidence type="ECO:0000313" key="2">
    <source>
        <dbReference type="Proteomes" id="UP000636661"/>
    </source>
</evidence>
<comment type="caution">
    <text evidence="1">The sequence shown here is derived from an EMBL/GenBank/DDBJ whole genome shotgun (WGS) entry which is preliminary data.</text>
</comment>
<reference evidence="1" key="1">
    <citation type="journal article" date="2014" name="Int. J. Syst. Evol. Microbiol.">
        <title>Complete genome sequence of Corynebacterium casei LMG S-19264T (=DSM 44701T), isolated from a smear-ripened cheese.</title>
        <authorList>
            <consortium name="US DOE Joint Genome Institute (JGI-PGF)"/>
            <person name="Walter F."/>
            <person name="Albersmeier A."/>
            <person name="Kalinowski J."/>
            <person name="Ruckert C."/>
        </authorList>
    </citation>
    <scope>NUCLEOTIDE SEQUENCE</scope>
    <source>
        <strain evidence="1">JCM 4391</strain>
    </source>
</reference>
<sequence length="133" mass="14691">MSYPQLYTPEEHLAAAQDKLGIPPIVVICGSTRFMAEMADADRALTWAGNIVIKPACDMKAPHPLWDDPDEAEAGKKRLDDLHRAKIRLANWVLVVGDYVGDSTLAEIKYAREKGKTVHFTHPEVDPQGTPDA</sequence>
<organism evidence="1 2">
    <name type="scientific">Streptomyces lavendofoliae</name>
    <dbReference type="NCBI Taxonomy" id="67314"/>
    <lineage>
        <taxon>Bacteria</taxon>
        <taxon>Bacillati</taxon>
        <taxon>Actinomycetota</taxon>
        <taxon>Actinomycetes</taxon>
        <taxon>Kitasatosporales</taxon>
        <taxon>Streptomycetaceae</taxon>
        <taxon>Streptomyces</taxon>
    </lineage>
</organism>
<gene>
    <name evidence="1" type="ORF">GCM10010274_59030</name>
</gene>
<dbReference type="Proteomes" id="UP000636661">
    <property type="component" value="Unassembled WGS sequence"/>
</dbReference>
<dbReference type="EMBL" id="BMTP01000020">
    <property type="protein sequence ID" value="GGU62437.1"/>
    <property type="molecule type" value="Genomic_DNA"/>
</dbReference>
<proteinExistence type="predicted"/>
<evidence type="ECO:0000313" key="1">
    <source>
        <dbReference type="EMBL" id="GGU62437.1"/>
    </source>
</evidence>
<keyword evidence="2" id="KW-1185">Reference proteome</keyword>
<reference evidence="1" key="2">
    <citation type="submission" date="2020-09" db="EMBL/GenBank/DDBJ databases">
        <authorList>
            <person name="Sun Q."/>
            <person name="Ohkuma M."/>
        </authorList>
    </citation>
    <scope>NUCLEOTIDE SEQUENCE</scope>
    <source>
        <strain evidence="1">JCM 4391</strain>
    </source>
</reference>
<accession>A0A918M7T6</accession>
<protein>
    <submittedName>
        <fullName evidence="1">Uncharacterized protein</fullName>
    </submittedName>
</protein>
<dbReference type="RefSeq" id="WP_189554332.1">
    <property type="nucleotide sequence ID" value="NZ_BMTP01000020.1"/>
</dbReference>
<dbReference type="AlphaFoldDB" id="A0A918M7T6"/>
<name>A0A918M7T6_9ACTN</name>